<dbReference type="GO" id="GO:0007265">
    <property type="term" value="P:Ras protein signal transduction"/>
    <property type="evidence" value="ECO:0007669"/>
    <property type="project" value="TreeGrafter"/>
</dbReference>
<evidence type="ECO:0000256" key="2">
    <source>
        <dbReference type="PROSITE-ProRule" id="PRU00168"/>
    </source>
</evidence>
<dbReference type="Gene3D" id="1.10.20.10">
    <property type="entry name" value="Histone, subunit A"/>
    <property type="match status" value="1"/>
</dbReference>
<protein>
    <recommendedName>
        <fullName evidence="10">Ras-GEF domain-containing protein</fullName>
    </recommendedName>
</protein>
<accession>A0A2A2L4E8</accession>
<dbReference type="Pfam" id="PF22697">
    <property type="entry name" value="SOS1_NGEF_PH"/>
    <property type="match status" value="1"/>
</dbReference>
<dbReference type="CDD" id="cd00155">
    <property type="entry name" value="RasGEF"/>
    <property type="match status" value="1"/>
</dbReference>
<evidence type="ECO:0000259" key="7">
    <source>
        <dbReference type="PROSITE" id="PS50212"/>
    </source>
</evidence>
<dbReference type="InterPro" id="IPR009072">
    <property type="entry name" value="Histone-fold"/>
</dbReference>
<feature type="domain" description="DH" evidence="6">
    <location>
        <begin position="268"/>
        <end position="471"/>
    </location>
</feature>
<dbReference type="InterPro" id="IPR000219">
    <property type="entry name" value="DH_dom"/>
</dbReference>
<dbReference type="PROSITE" id="PS50003">
    <property type="entry name" value="PH_DOMAIN"/>
    <property type="match status" value="1"/>
</dbReference>
<dbReference type="PROSITE" id="PS50212">
    <property type="entry name" value="RASGEF_NTER"/>
    <property type="match status" value="1"/>
</dbReference>
<dbReference type="CDD" id="cd06224">
    <property type="entry name" value="REM"/>
    <property type="match status" value="1"/>
</dbReference>
<dbReference type="SUPFAM" id="SSF47113">
    <property type="entry name" value="Histone-fold"/>
    <property type="match status" value="1"/>
</dbReference>
<organism evidence="8 9">
    <name type="scientific">Diploscapter pachys</name>
    <dbReference type="NCBI Taxonomy" id="2018661"/>
    <lineage>
        <taxon>Eukaryota</taxon>
        <taxon>Metazoa</taxon>
        <taxon>Ecdysozoa</taxon>
        <taxon>Nematoda</taxon>
        <taxon>Chromadorea</taxon>
        <taxon>Rhabditida</taxon>
        <taxon>Rhabditina</taxon>
        <taxon>Rhabditomorpha</taxon>
        <taxon>Rhabditoidea</taxon>
        <taxon>Rhabditidae</taxon>
        <taxon>Diploscapter</taxon>
    </lineage>
</organism>
<feature type="region of interest" description="Disordered" evidence="3">
    <location>
        <begin position="895"/>
        <end position="924"/>
    </location>
</feature>
<dbReference type="InterPro" id="IPR001895">
    <property type="entry name" value="RASGEF_cat_dom"/>
</dbReference>
<feature type="domain" description="Ras-GEF" evidence="5">
    <location>
        <begin position="948"/>
        <end position="1194"/>
    </location>
</feature>
<dbReference type="GO" id="GO:0046982">
    <property type="term" value="F:protein heterodimerization activity"/>
    <property type="evidence" value="ECO:0007669"/>
    <property type="project" value="InterPro"/>
</dbReference>
<keyword evidence="1 2" id="KW-0344">Guanine-nucleotide releasing factor</keyword>
<evidence type="ECO:0000256" key="3">
    <source>
        <dbReference type="SAM" id="MobiDB-lite"/>
    </source>
</evidence>
<dbReference type="PANTHER" id="PTHR23113:SF363">
    <property type="entry name" value="PROTEIN SON OF SEVENLESS"/>
    <property type="match status" value="1"/>
</dbReference>
<gene>
    <name evidence="8" type="ORF">WR25_01911</name>
</gene>
<feature type="domain" description="N-terminal Ras-GEF" evidence="7">
    <location>
        <begin position="682"/>
        <end position="847"/>
    </location>
</feature>
<dbReference type="EMBL" id="LIAE01007213">
    <property type="protein sequence ID" value="PAV81023.1"/>
    <property type="molecule type" value="Genomic_DNA"/>
</dbReference>
<dbReference type="InterPro" id="IPR036964">
    <property type="entry name" value="RASGEF_cat_dom_sf"/>
</dbReference>
<dbReference type="SUPFAM" id="SSF50729">
    <property type="entry name" value="PH domain-like"/>
    <property type="match status" value="1"/>
</dbReference>
<sequence>MHTAASSLCDTASLSMRVPLIRSPGADSHVFIDRIYQICNNVHPGMAIETDAVHHIRELLELIITDLLEQRPHTVVEMDSLAQKLFPKGLHSITREAWDMMHNYAPPRKLSKSAAVKQALMIQNKLAILIKENLGFREKEKREREREKDKEIERMAVYILSVCESLTEDILRRTGNYVKNIRNAENKITLHDLKISLNGDRALMELNFKLNNEDEALNESSSPGGFLSNFHDFDPFDGVEGQPPKTPGLTPTSPVAAHFSMPSQVVATYESVANEFLKDERSYLRELNRINIFRRRLESVAGEDTKALLRVLCGNLADIHELTMKVERTLEDAIEMSDAPTVGMGLWDLAEALEFNAYLTYIARETDDSDSEELLSPAIDRIINQILNSPVFASLFGSEDRYDNSSLDGSSFRLTVKYVLPHLLHLPILHFFRYVEYVNRLLRLTSSEDDRDELKNCRVELSKVKSALEQRCQELPDLKANIQASIEALNRNDSPICQVKRLKAIQESIDGFIGDSIAKKCSELIKEGDVHILRPSLTFSPEILRKSGWKTERHIFLFDQLVVMCKKHKTLKFKERLSVQWIDVVDIENDGDLQHAFRLDYRERSTSRSFTITCKTEDEKKQWMEVFVKATTRSVLDRILDNYLKEEEKRIPLVLPSPEQYKFAEPDNEENISFEDYTTSSGIPVIKTGTVVKLVERLTYHQYTDNKFVQTFLISYRSFCTPSELLNMLIERFYVPVPQRLQNQQEMRGGPLAGRYDTVQSHGLSGTNLHSPHSEQSFQRFRKEYERPIQLRVLNVMNQWVKCHWYDFDNDRELLLALQKFLQKSMEPSQKLTNQHRKFCKLILTAIDKRLNQLAEKDKPQDGHVNTAFVYGEEQLNASLNTSLNGSFNGVSTPGPTGIASTPLSAGNSSANRANGTTTNSFQPKKPEVVWHTARKGDFANYDLLTLHPLEIGRQLTLLHFDLYRAIKPIELIGAAWTKHDKYRKSPQLLKLTDHSTLLTYWVSRSIVETESLEERVAMLNRALDVMSVFEELHNFTGLVAFLSALNSSCVHRLSWCWNRLDNEKQKSYDRFVTLCEPRWQEMQKRLQTINPPCVPFFGHYLSSIFFFEAGNSTFVKSPGVKDMKTPESTTVDGQSPTAHNRRVLVSFLKCRRISELIREIQMYQNQPYSLQLEPSIRFIFCVREQKDQTSTER</sequence>
<dbReference type="SUPFAM" id="SSF48366">
    <property type="entry name" value="Ras GEF"/>
    <property type="match status" value="1"/>
</dbReference>
<comment type="caution">
    <text evidence="8">The sequence shown here is derived from an EMBL/GenBank/DDBJ whole genome shotgun (WGS) entry which is preliminary data.</text>
</comment>
<dbReference type="OrthoDB" id="546434at2759"/>
<dbReference type="InterPro" id="IPR055251">
    <property type="entry name" value="SOS1_NGEF_PH"/>
</dbReference>
<dbReference type="Gene3D" id="1.10.840.10">
    <property type="entry name" value="Ras guanine-nucleotide exchange factors catalytic domain"/>
    <property type="match status" value="1"/>
</dbReference>
<reference evidence="8 9" key="1">
    <citation type="journal article" date="2017" name="Curr. Biol.">
        <title>Genome architecture and evolution of a unichromosomal asexual nematode.</title>
        <authorList>
            <person name="Fradin H."/>
            <person name="Zegar C."/>
            <person name="Gutwein M."/>
            <person name="Lucas J."/>
            <person name="Kovtun M."/>
            <person name="Corcoran D."/>
            <person name="Baugh L.R."/>
            <person name="Kiontke K."/>
            <person name="Gunsalus K."/>
            <person name="Fitch D.H."/>
            <person name="Piano F."/>
        </authorList>
    </citation>
    <scope>NUCLEOTIDE SEQUENCE [LARGE SCALE GENOMIC DNA]</scope>
    <source>
        <strain evidence="8">PF1309</strain>
    </source>
</reference>
<dbReference type="InterPro" id="IPR023578">
    <property type="entry name" value="Ras_GEF_dom_sf"/>
</dbReference>
<evidence type="ECO:0000259" key="6">
    <source>
        <dbReference type="PROSITE" id="PS50010"/>
    </source>
</evidence>
<dbReference type="InterPro" id="IPR000651">
    <property type="entry name" value="Ras-like_Gua-exchang_fac_N"/>
</dbReference>
<dbReference type="Pfam" id="PF00617">
    <property type="entry name" value="RasGEF"/>
    <property type="match status" value="1"/>
</dbReference>
<dbReference type="GO" id="GO:0005886">
    <property type="term" value="C:plasma membrane"/>
    <property type="evidence" value="ECO:0007669"/>
    <property type="project" value="TreeGrafter"/>
</dbReference>
<dbReference type="SMART" id="SM00325">
    <property type="entry name" value="RhoGEF"/>
    <property type="match status" value="1"/>
</dbReference>
<dbReference type="Gene3D" id="1.20.900.10">
    <property type="entry name" value="Dbl homology (DH) domain"/>
    <property type="match status" value="1"/>
</dbReference>
<evidence type="ECO:0000259" key="4">
    <source>
        <dbReference type="PROSITE" id="PS50003"/>
    </source>
</evidence>
<evidence type="ECO:0000313" key="8">
    <source>
        <dbReference type="EMBL" id="PAV81023.1"/>
    </source>
</evidence>
<dbReference type="Gene3D" id="1.20.870.10">
    <property type="entry name" value="Son of sevenless (SoS) protein Chain: S domain 1"/>
    <property type="match status" value="1"/>
</dbReference>
<proteinExistence type="predicted"/>
<dbReference type="InterPro" id="IPR011993">
    <property type="entry name" value="PH-like_dom_sf"/>
</dbReference>
<dbReference type="GO" id="GO:0005085">
    <property type="term" value="F:guanyl-nucleotide exchange factor activity"/>
    <property type="evidence" value="ECO:0007669"/>
    <property type="project" value="UniProtKB-KW"/>
</dbReference>
<dbReference type="Pfam" id="PF00618">
    <property type="entry name" value="RasGEF_N"/>
    <property type="match status" value="1"/>
</dbReference>
<dbReference type="Gene3D" id="2.30.29.30">
    <property type="entry name" value="Pleckstrin-homology domain (PH domain)/Phosphotyrosine-binding domain (PTB)"/>
    <property type="match status" value="1"/>
</dbReference>
<dbReference type="AlphaFoldDB" id="A0A2A2L4E8"/>
<dbReference type="PANTHER" id="PTHR23113">
    <property type="entry name" value="GUANINE NUCLEOTIDE EXCHANGE FACTOR"/>
    <property type="match status" value="1"/>
</dbReference>
<name>A0A2A2L4E8_9BILA</name>
<dbReference type="SUPFAM" id="SSF48065">
    <property type="entry name" value="DBL homology domain (DH-domain)"/>
    <property type="match status" value="1"/>
</dbReference>
<dbReference type="SMART" id="SM00229">
    <property type="entry name" value="RasGEFN"/>
    <property type="match status" value="1"/>
</dbReference>
<dbReference type="PROSITE" id="PS50009">
    <property type="entry name" value="RASGEF_CAT"/>
    <property type="match status" value="1"/>
</dbReference>
<evidence type="ECO:0000259" key="5">
    <source>
        <dbReference type="PROSITE" id="PS50009"/>
    </source>
</evidence>
<dbReference type="InterPro" id="IPR008937">
    <property type="entry name" value="Ras-like_GEF"/>
</dbReference>
<evidence type="ECO:0000313" key="9">
    <source>
        <dbReference type="Proteomes" id="UP000218231"/>
    </source>
</evidence>
<dbReference type="Pfam" id="PF00621">
    <property type="entry name" value="RhoGEF"/>
    <property type="match status" value="1"/>
</dbReference>
<evidence type="ECO:0008006" key="10">
    <source>
        <dbReference type="Google" id="ProtNLM"/>
    </source>
</evidence>
<dbReference type="PROSITE" id="PS50010">
    <property type="entry name" value="DH_2"/>
    <property type="match status" value="1"/>
</dbReference>
<dbReference type="SMART" id="SM00147">
    <property type="entry name" value="RasGEF"/>
    <property type="match status" value="1"/>
</dbReference>
<dbReference type="InterPro" id="IPR035899">
    <property type="entry name" value="DBL_dom_sf"/>
</dbReference>
<keyword evidence="9" id="KW-1185">Reference proteome</keyword>
<dbReference type="STRING" id="2018661.A0A2A2L4E8"/>
<feature type="domain" description="PH" evidence="4">
    <location>
        <begin position="523"/>
        <end position="632"/>
    </location>
</feature>
<dbReference type="InterPro" id="IPR001849">
    <property type="entry name" value="PH_domain"/>
</dbReference>
<feature type="compositionally biased region" description="Polar residues" evidence="3">
    <location>
        <begin position="895"/>
        <end position="923"/>
    </location>
</feature>
<dbReference type="Gene3D" id="6.10.250.3060">
    <property type="match status" value="1"/>
</dbReference>
<dbReference type="Proteomes" id="UP000218231">
    <property type="component" value="Unassembled WGS sequence"/>
</dbReference>
<dbReference type="SMART" id="SM00233">
    <property type="entry name" value="PH"/>
    <property type="match status" value="1"/>
</dbReference>
<evidence type="ECO:0000256" key="1">
    <source>
        <dbReference type="ARBA" id="ARBA00022658"/>
    </source>
</evidence>